<dbReference type="SUPFAM" id="SSF56801">
    <property type="entry name" value="Acetyl-CoA synthetase-like"/>
    <property type="match status" value="1"/>
</dbReference>
<protein>
    <recommendedName>
        <fullName evidence="6">Peroxisomal AMP binding enzyme</fullName>
    </recommendedName>
</protein>
<dbReference type="InterPro" id="IPR000873">
    <property type="entry name" value="AMP-dep_synth/lig_dom"/>
</dbReference>
<dbReference type="GeneID" id="25289160"/>
<dbReference type="GO" id="GO:0031956">
    <property type="term" value="F:medium-chain fatty acid-CoA ligase activity"/>
    <property type="evidence" value="ECO:0007669"/>
    <property type="project" value="TreeGrafter"/>
</dbReference>
<dbReference type="Gene3D" id="3.40.50.12780">
    <property type="entry name" value="N-terminal domain of ligase-like"/>
    <property type="match status" value="1"/>
</dbReference>
<feature type="compositionally biased region" description="Polar residues" evidence="1">
    <location>
        <begin position="1"/>
        <end position="12"/>
    </location>
</feature>
<dbReference type="RefSeq" id="XP_013277144.1">
    <property type="nucleotide sequence ID" value="XM_013421690.1"/>
</dbReference>
<dbReference type="Proteomes" id="UP000053617">
    <property type="component" value="Unassembled WGS sequence"/>
</dbReference>
<dbReference type="InterPro" id="IPR020845">
    <property type="entry name" value="AMP-binding_CS"/>
</dbReference>
<dbReference type="Pfam" id="PF13193">
    <property type="entry name" value="AMP-binding_C"/>
    <property type="match status" value="1"/>
</dbReference>
<keyword evidence="5" id="KW-1185">Reference proteome</keyword>
<dbReference type="InterPro" id="IPR045851">
    <property type="entry name" value="AMP-bd_C_sf"/>
</dbReference>
<dbReference type="PANTHER" id="PTHR43201">
    <property type="entry name" value="ACYL-COA SYNTHETASE"/>
    <property type="match status" value="1"/>
</dbReference>
<feature type="region of interest" description="Disordered" evidence="1">
    <location>
        <begin position="1"/>
        <end position="27"/>
    </location>
</feature>
<dbReference type="PROSITE" id="PS00455">
    <property type="entry name" value="AMP_BINDING"/>
    <property type="match status" value="1"/>
</dbReference>
<dbReference type="STRING" id="1442369.A0A0D2HHC1"/>
<name>A0A0D2HHC1_9EURO</name>
<evidence type="ECO:0000259" key="2">
    <source>
        <dbReference type="Pfam" id="PF00501"/>
    </source>
</evidence>
<reference evidence="4 5" key="1">
    <citation type="submission" date="2015-01" db="EMBL/GenBank/DDBJ databases">
        <title>The Genome Sequence of Rhinocladiella mackenzie CBS 650.93.</title>
        <authorList>
            <consortium name="The Broad Institute Genomics Platform"/>
            <person name="Cuomo C."/>
            <person name="de Hoog S."/>
            <person name="Gorbushina A."/>
            <person name="Stielow B."/>
            <person name="Teixiera M."/>
            <person name="Abouelleil A."/>
            <person name="Chapman S.B."/>
            <person name="Priest M."/>
            <person name="Young S.K."/>
            <person name="Wortman J."/>
            <person name="Nusbaum C."/>
            <person name="Birren B."/>
        </authorList>
    </citation>
    <scope>NUCLEOTIDE SEQUENCE [LARGE SCALE GENOMIC DNA]</scope>
    <source>
        <strain evidence="4 5">CBS 650.93</strain>
    </source>
</reference>
<feature type="domain" description="AMP-dependent synthetase/ligase" evidence="2">
    <location>
        <begin position="48"/>
        <end position="426"/>
    </location>
</feature>
<dbReference type="OrthoDB" id="2962993at2759"/>
<dbReference type="GO" id="GO:0006631">
    <property type="term" value="P:fatty acid metabolic process"/>
    <property type="evidence" value="ECO:0007669"/>
    <property type="project" value="TreeGrafter"/>
</dbReference>
<sequence>MTTKVSPPSNARGSPPSLGYQPGTPRDTVKDEVSLPGIPLFLEARSHALTVPNKAAIIDTSRNETFTYPQLLNDAAMFMTEIQKLLRSSNDPSILPSEEPRVAYLVPPGYDYVVVQWAIWAAGAICVPLCTSHPIKELQHTISDSDPSLIILYPSFQKLKGGLRARRPETPIMVMTPVPKLPTTKSMSLTLPRFSASFPLSRRAMMIYTSGTTSRPKGCVTTHSATTFQTRSLVEAWGYSRADHLIHVLPLHHVHGIVNGLTATLLAGGTVEMHSTFDPKIVWDRWSEKGSSTMFMAVPTVYARLIEYFDTRIRGDPFESVAREGAKSLRLVVSGSAALPVSIKRNFHEITGHELLERYGMTEVGMALSCGLDSNKRIDGSVGWPLPDVQVRLVDPETSKIITLSGNEEAAGLLEIKGPNLFAEYFRQPSATAESFTQDGWFKTGDVARRDAGGAYFILGRESVDLIKSGGYKISALEVEKKILGNARLCSIVDEVVVVGVNDADWGQRVAAIVKMKMKDRAHATSPRSDPDLDLATLRTCLREDMAPYKMPTILKVADSIERNAMGKVDKKQIIKKHFGPKL</sequence>
<accession>A0A0D2HHC1</accession>
<evidence type="ECO:0000313" key="5">
    <source>
        <dbReference type="Proteomes" id="UP000053617"/>
    </source>
</evidence>
<dbReference type="PANTHER" id="PTHR43201:SF15">
    <property type="entry name" value="AMP BINDING ENZYME, PUTATIVE (AFU_ORTHOLOGUE AFUA_6G11340)-RELATED"/>
    <property type="match status" value="1"/>
</dbReference>
<dbReference type="Pfam" id="PF00501">
    <property type="entry name" value="AMP-binding"/>
    <property type="match status" value="1"/>
</dbReference>
<evidence type="ECO:0008006" key="6">
    <source>
        <dbReference type="Google" id="ProtNLM"/>
    </source>
</evidence>
<gene>
    <name evidence="4" type="ORF">Z518_01089</name>
</gene>
<evidence type="ECO:0000313" key="4">
    <source>
        <dbReference type="EMBL" id="KIX10008.1"/>
    </source>
</evidence>
<dbReference type="InterPro" id="IPR042099">
    <property type="entry name" value="ANL_N_sf"/>
</dbReference>
<evidence type="ECO:0000259" key="3">
    <source>
        <dbReference type="Pfam" id="PF13193"/>
    </source>
</evidence>
<dbReference type="CDD" id="cd05941">
    <property type="entry name" value="MCS"/>
    <property type="match status" value="1"/>
</dbReference>
<proteinExistence type="predicted"/>
<dbReference type="VEuPathDB" id="FungiDB:Z518_01089"/>
<feature type="domain" description="AMP-binding enzyme C-terminal" evidence="3">
    <location>
        <begin position="491"/>
        <end position="568"/>
    </location>
</feature>
<dbReference type="AlphaFoldDB" id="A0A0D2HHC1"/>
<dbReference type="Gene3D" id="3.30.300.30">
    <property type="match status" value="1"/>
</dbReference>
<dbReference type="EMBL" id="KN847475">
    <property type="protein sequence ID" value="KIX10008.1"/>
    <property type="molecule type" value="Genomic_DNA"/>
</dbReference>
<organism evidence="4 5">
    <name type="scientific">Rhinocladiella mackenziei CBS 650.93</name>
    <dbReference type="NCBI Taxonomy" id="1442369"/>
    <lineage>
        <taxon>Eukaryota</taxon>
        <taxon>Fungi</taxon>
        <taxon>Dikarya</taxon>
        <taxon>Ascomycota</taxon>
        <taxon>Pezizomycotina</taxon>
        <taxon>Eurotiomycetes</taxon>
        <taxon>Chaetothyriomycetidae</taxon>
        <taxon>Chaetothyriales</taxon>
        <taxon>Herpotrichiellaceae</taxon>
        <taxon>Rhinocladiella</taxon>
    </lineage>
</organism>
<dbReference type="InterPro" id="IPR025110">
    <property type="entry name" value="AMP-bd_C"/>
</dbReference>
<evidence type="ECO:0000256" key="1">
    <source>
        <dbReference type="SAM" id="MobiDB-lite"/>
    </source>
</evidence>
<dbReference type="HOGENOM" id="CLU_000022_59_11_1"/>